<feature type="domain" description="Response regulatory" evidence="2">
    <location>
        <begin position="1"/>
        <end position="92"/>
    </location>
</feature>
<dbReference type="AlphaFoldDB" id="A0A645A9G7"/>
<name>A0A645A9G7_9ZZZZ</name>
<dbReference type="PANTHER" id="PTHR44591:SF19">
    <property type="entry name" value="TWO-COMPONENT RESPONSE REGULATOR-RELATED"/>
    <property type="match status" value="1"/>
</dbReference>
<proteinExistence type="predicted"/>
<dbReference type="PROSITE" id="PS50110">
    <property type="entry name" value="RESPONSE_REGULATORY"/>
    <property type="match status" value="1"/>
</dbReference>
<reference evidence="3" key="1">
    <citation type="submission" date="2019-08" db="EMBL/GenBank/DDBJ databases">
        <authorList>
            <person name="Kucharzyk K."/>
            <person name="Murdoch R.W."/>
            <person name="Higgins S."/>
            <person name="Loffler F."/>
        </authorList>
    </citation>
    <scope>NUCLEOTIDE SEQUENCE</scope>
</reference>
<protein>
    <submittedName>
        <fullName evidence="3">Chemotaxis protein CheY</fullName>
    </submittedName>
</protein>
<accession>A0A645A9G7</accession>
<evidence type="ECO:0000259" key="2">
    <source>
        <dbReference type="PROSITE" id="PS50110"/>
    </source>
</evidence>
<dbReference type="Pfam" id="PF00072">
    <property type="entry name" value="Response_reg"/>
    <property type="match status" value="1"/>
</dbReference>
<evidence type="ECO:0000313" key="3">
    <source>
        <dbReference type="EMBL" id="MPM49697.1"/>
    </source>
</evidence>
<dbReference type="PANTHER" id="PTHR44591">
    <property type="entry name" value="STRESS RESPONSE REGULATOR PROTEIN 1"/>
    <property type="match status" value="1"/>
</dbReference>
<dbReference type="SUPFAM" id="SSF52172">
    <property type="entry name" value="CheY-like"/>
    <property type="match status" value="1"/>
</dbReference>
<dbReference type="InterPro" id="IPR050595">
    <property type="entry name" value="Bact_response_regulator"/>
</dbReference>
<evidence type="ECO:0000256" key="1">
    <source>
        <dbReference type="ARBA" id="ARBA00022553"/>
    </source>
</evidence>
<gene>
    <name evidence="3" type="primary">cheY_22</name>
    <name evidence="3" type="ORF">SDC9_96427</name>
</gene>
<dbReference type="GO" id="GO:0000160">
    <property type="term" value="P:phosphorelay signal transduction system"/>
    <property type="evidence" value="ECO:0007669"/>
    <property type="project" value="InterPro"/>
</dbReference>
<dbReference type="EMBL" id="VSSQ01012637">
    <property type="protein sequence ID" value="MPM49697.1"/>
    <property type="molecule type" value="Genomic_DNA"/>
</dbReference>
<keyword evidence="1" id="KW-0597">Phosphoprotein</keyword>
<dbReference type="Gene3D" id="3.40.50.2300">
    <property type="match status" value="1"/>
</dbReference>
<comment type="caution">
    <text evidence="3">The sequence shown here is derived from an EMBL/GenBank/DDBJ whole genome shotgun (WGS) entry which is preliminary data.</text>
</comment>
<dbReference type="InterPro" id="IPR011006">
    <property type="entry name" value="CheY-like_superfamily"/>
</dbReference>
<dbReference type="InterPro" id="IPR001789">
    <property type="entry name" value="Sig_transdc_resp-reg_receiver"/>
</dbReference>
<sequence>MLTAENGSKGLEIISGNNDIKVVVSDMKMPVMNGIEFVRKARKSFPDIFYYILTGFEITDEIQQALDSGLIRRYFKKPFNINEISSEIEIVINE</sequence>
<organism evidence="3">
    <name type="scientific">bioreactor metagenome</name>
    <dbReference type="NCBI Taxonomy" id="1076179"/>
    <lineage>
        <taxon>unclassified sequences</taxon>
        <taxon>metagenomes</taxon>
        <taxon>ecological metagenomes</taxon>
    </lineage>
</organism>